<evidence type="ECO:0000313" key="7">
    <source>
        <dbReference type="Proteomes" id="UP000762676"/>
    </source>
</evidence>
<dbReference type="Gene3D" id="1.20.1250.20">
    <property type="entry name" value="MFS general substrate transporter like domains"/>
    <property type="match status" value="1"/>
</dbReference>
<feature type="transmembrane region" description="Helical" evidence="5">
    <location>
        <begin position="150"/>
        <end position="169"/>
    </location>
</feature>
<gene>
    <name evidence="6" type="ORF">ElyMa_003736200</name>
</gene>
<keyword evidence="3 5" id="KW-1133">Transmembrane helix</keyword>
<dbReference type="EMBL" id="BMAT01007661">
    <property type="protein sequence ID" value="GFR68618.1"/>
    <property type="molecule type" value="Genomic_DNA"/>
</dbReference>
<dbReference type="Pfam" id="PF00083">
    <property type="entry name" value="Sugar_tr"/>
    <property type="match status" value="1"/>
</dbReference>
<dbReference type="AlphaFoldDB" id="A0AAV4F5H9"/>
<protein>
    <submittedName>
        <fullName evidence="6">Organic cation transporter protein</fullName>
    </submittedName>
</protein>
<evidence type="ECO:0000256" key="2">
    <source>
        <dbReference type="ARBA" id="ARBA00022692"/>
    </source>
</evidence>
<dbReference type="SUPFAM" id="SSF103473">
    <property type="entry name" value="MFS general substrate transporter"/>
    <property type="match status" value="1"/>
</dbReference>
<feature type="transmembrane region" description="Helical" evidence="5">
    <location>
        <begin position="246"/>
        <end position="264"/>
    </location>
</feature>
<keyword evidence="4 5" id="KW-0472">Membrane</keyword>
<keyword evidence="7" id="KW-1185">Reference proteome</keyword>
<accession>A0AAV4F5H9</accession>
<feature type="transmembrane region" description="Helical" evidence="5">
    <location>
        <begin position="270"/>
        <end position="293"/>
    </location>
</feature>
<evidence type="ECO:0000256" key="3">
    <source>
        <dbReference type="ARBA" id="ARBA00022989"/>
    </source>
</evidence>
<comment type="subcellular location">
    <subcellularLocation>
        <location evidence="1">Membrane</location>
        <topology evidence="1">Multi-pass membrane protein</topology>
    </subcellularLocation>
</comment>
<dbReference type="Proteomes" id="UP000762676">
    <property type="component" value="Unassembled WGS sequence"/>
</dbReference>
<dbReference type="InterPro" id="IPR005828">
    <property type="entry name" value="MFS_sugar_transport-like"/>
</dbReference>
<dbReference type="InterPro" id="IPR036259">
    <property type="entry name" value="MFS_trans_sf"/>
</dbReference>
<evidence type="ECO:0000256" key="5">
    <source>
        <dbReference type="SAM" id="Phobius"/>
    </source>
</evidence>
<feature type="transmembrane region" description="Helical" evidence="5">
    <location>
        <begin position="117"/>
        <end position="138"/>
    </location>
</feature>
<organism evidence="6 7">
    <name type="scientific">Elysia marginata</name>
    <dbReference type="NCBI Taxonomy" id="1093978"/>
    <lineage>
        <taxon>Eukaryota</taxon>
        <taxon>Metazoa</taxon>
        <taxon>Spiralia</taxon>
        <taxon>Lophotrochozoa</taxon>
        <taxon>Mollusca</taxon>
        <taxon>Gastropoda</taxon>
        <taxon>Heterobranchia</taxon>
        <taxon>Euthyneura</taxon>
        <taxon>Panpulmonata</taxon>
        <taxon>Sacoglossa</taxon>
        <taxon>Placobranchoidea</taxon>
        <taxon>Plakobranchidae</taxon>
        <taxon>Elysia</taxon>
    </lineage>
</organism>
<keyword evidence="2 5" id="KW-0812">Transmembrane</keyword>
<dbReference type="GO" id="GO:0016020">
    <property type="term" value="C:membrane"/>
    <property type="evidence" value="ECO:0007669"/>
    <property type="project" value="UniProtKB-SubCell"/>
</dbReference>
<evidence type="ECO:0000256" key="4">
    <source>
        <dbReference type="ARBA" id="ARBA00023136"/>
    </source>
</evidence>
<feature type="transmembrane region" description="Helical" evidence="5">
    <location>
        <begin position="207"/>
        <end position="234"/>
    </location>
</feature>
<comment type="caution">
    <text evidence="6">The sequence shown here is derived from an EMBL/GenBank/DDBJ whole genome shotgun (WGS) entry which is preliminary data.</text>
</comment>
<evidence type="ECO:0000313" key="6">
    <source>
        <dbReference type="EMBL" id="GFR68618.1"/>
    </source>
</evidence>
<reference evidence="6 7" key="1">
    <citation type="journal article" date="2021" name="Elife">
        <title>Chloroplast acquisition without the gene transfer in kleptoplastic sea slugs, Plakobranchus ocellatus.</title>
        <authorList>
            <person name="Maeda T."/>
            <person name="Takahashi S."/>
            <person name="Yoshida T."/>
            <person name="Shimamura S."/>
            <person name="Takaki Y."/>
            <person name="Nagai Y."/>
            <person name="Toyoda A."/>
            <person name="Suzuki Y."/>
            <person name="Arimoto A."/>
            <person name="Ishii H."/>
            <person name="Satoh N."/>
            <person name="Nishiyama T."/>
            <person name="Hasebe M."/>
            <person name="Maruyama T."/>
            <person name="Minagawa J."/>
            <person name="Obokata J."/>
            <person name="Shigenobu S."/>
        </authorList>
    </citation>
    <scope>NUCLEOTIDE SEQUENCE [LARGE SCALE GENOMIC DNA]</scope>
</reference>
<name>A0AAV4F5H9_9GAST</name>
<sequence>MDESIIWLLANGKKEEAIKCIKKAARWNNKDYEEVLKCGYADDTIEMEVEVDKTPRSDGLDGDESAANRPMLGEVKATDTCKLQDLDENDSRTNSESDTITEHEKISFIQVLRIRRLLINSVAMWVTWFSASLGYFTLYLMVSTLAGDKYINYILTSLMDIPACSIFFFGFNKYGRRSVTILLYSVLAVGTFTLGLLRHFTDSENETWAVITLITSLISIVGGSGCFFSIFFYLPELFPTNVRNQATGYASCFARIGAMISPFMAALANIAIWAPGLVMGVFASIAVFLLFLLPETKNRQLPQTIAEMESWYKKDNSSSGKDSNGKARSV</sequence>
<dbReference type="PANTHER" id="PTHR24064">
    <property type="entry name" value="SOLUTE CARRIER FAMILY 22 MEMBER"/>
    <property type="match status" value="1"/>
</dbReference>
<proteinExistence type="predicted"/>
<dbReference type="GO" id="GO:0022857">
    <property type="term" value="F:transmembrane transporter activity"/>
    <property type="evidence" value="ECO:0007669"/>
    <property type="project" value="InterPro"/>
</dbReference>
<evidence type="ECO:0000256" key="1">
    <source>
        <dbReference type="ARBA" id="ARBA00004141"/>
    </source>
</evidence>
<feature type="transmembrane region" description="Helical" evidence="5">
    <location>
        <begin position="181"/>
        <end position="201"/>
    </location>
</feature>